<comment type="similarity">
    <text evidence="17">Belongs to the peroxidase family. Classical plant (class III) peroxidase subfamily.</text>
</comment>
<dbReference type="SUPFAM" id="SSF48113">
    <property type="entry name" value="Heme-dependent peroxidases"/>
    <property type="match status" value="1"/>
</dbReference>
<feature type="binding site" evidence="14">
    <location>
        <position position="80"/>
    </location>
    <ligand>
        <name>Ca(2+)</name>
        <dbReference type="ChEBI" id="CHEBI:29108"/>
        <label>1</label>
    </ligand>
</feature>
<evidence type="ECO:0000256" key="3">
    <source>
        <dbReference type="ARBA" id="ARBA00012313"/>
    </source>
</evidence>
<dbReference type="GO" id="GO:0020037">
    <property type="term" value="F:heme binding"/>
    <property type="evidence" value="ECO:0007669"/>
    <property type="project" value="UniProtKB-UniRule"/>
</dbReference>
<gene>
    <name evidence="19" type="ORF">EPI10_016624</name>
</gene>
<evidence type="ECO:0000256" key="14">
    <source>
        <dbReference type="PIRSR" id="PIRSR600823-3"/>
    </source>
</evidence>
<feature type="binding site" evidence="14">
    <location>
        <position position="77"/>
    </location>
    <ligand>
        <name>Ca(2+)</name>
        <dbReference type="ChEBI" id="CHEBI:29108"/>
        <label>1</label>
    </ligand>
</feature>
<proteinExistence type="inferred from homology"/>
<keyword evidence="10" id="KW-0325">Glycoprotein</keyword>
<evidence type="ECO:0000256" key="4">
    <source>
        <dbReference type="ARBA" id="ARBA00022559"/>
    </source>
</evidence>
<evidence type="ECO:0000256" key="13">
    <source>
        <dbReference type="PIRSR" id="PIRSR600823-2"/>
    </source>
</evidence>
<evidence type="ECO:0000256" key="11">
    <source>
        <dbReference type="ARBA" id="ARBA00023324"/>
    </source>
</evidence>
<evidence type="ECO:0000256" key="1">
    <source>
        <dbReference type="ARBA" id="ARBA00000189"/>
    </source>
</evidence>
<evidence type="ECO:0000313" key="20">
    <source>
        <dbReference type="Proteomes" id="UP000325315"/>
    </source>
</evidence>
<feature type="binding site" evidence="13">
    <location>
        <position position="143"/>
    </location>
    <ligand>
        <name>substrate</name>
    </ligand>
</feature>
<dbReference type="EMBL" id="SMMG02000006">
    <property type="protein sequence ID" value="KAA3470959.1"/>
    <property type="molecule type" value="Genomic_DNA"/>
</dbReference>
<organism evidence="19 20">
    <name type="scientific">Gossypium australe</name>
    <dbReference type="NCBI Taxonomy" id="47621"/>
    <lineage>
        <taxon>Eukaryota</taxon>
        <taxon>Viridiplantae</taxon>
        <taxon>Streptophyta</taxon>
        <taxon>Embryophyta</taxon>
        <taxon>Tracheophyta</taxon>
        <taxon>Spermatophyta</taxon>
        <taxon>Magnoliopsida</taxon>
        <taxon>eudicotyledons</taxon>
        <taxon>Gunneridae</taxon>
        <taxon>Pentapetalae</taxon>
        <taxon>rosids</taxon>
        <taxon>malvids</taxon>
        <taxon>Malvales</taxon>
        <taxon>Malvaceae</taxon>
        <taxon>Malvoideae</taxon>
        <taxon>Gossypium</taxon>
    </lineage>
</organism>
<comment type="cofactor">
    <cofactor evidence="14 17">
        <name>Ca(2+)</name>
        <dbReference type="ChEBI" id="CHEBI:29108"/>
    </cofactor>
    <text evidence="14 17">Binds 2 calcium ions per subunit.</text>
</comment>
<dbReference type="PROSITE" id="PS00436">
    <property type="entry name" value="PEROXIDASE_2"/>
    <property type="match status" value="1"/>
</dbReference>
<keyword evidence="9 17" id="KW-0408">Iron</keyword>
<keyword evidence="4 17" id="KW-0575">Peroxidase</keyword>
<dbReference type="PANTHER" id="PTHR31388:SF270">
    <property type="entry name" value="PEROXIDASE 22-RELATED"/>
    <property type="match status" value="1"/>
</dbReference>
<evidence type="ECO:0000256" key="8">
    <source>
        <dbReference type="ARBA" id="ARBA00023002"/>
    </source>
</evidence>
<keyword evidence="8 17" id="KW-0560">Oxidoreductase</keyword>
<feature type="site" description="Transition state stabilizer" evidence="15">
    <location>
        <position position="72"/>
    </location>
</feature>
<evidence type="ECO:0000256" key="10">
    <source>
        <dbReference type="ARBA" id="ARBA00023180"/>
    </source>
</evidence>
<dbReference type="GO" id="GO:0140825">
    <property type="term" value="F:lactoperoxidase activity"/>
    <property type="evidence" value="ECO:0007669"/>
    <property type="project" value="UniProtKB-EC"/>
</dbReference>
<dbReference type="GO" id="GO:0006979">
    <property type="term" value="P:response to oxidative stress"/>
    <property type="evidence" value="ECO:0007669"/>
    <property type="project" value="UniProtKB-UniRule"/>
</dbReference>
<comment type="subcellular location">
    <subcellularLocation>
        <location evidence="17">Secreted</location>
    </subcellularLocation>
</comment>
<evidence type="ECO:0000256" key="5">
    <source>
        <dbReference type="ARBA" id="ARBA00022617"/>
    </source>
</evidence>
<dbReference type="InterPro" id="IPR002016">
    <property type="entry name" value="Haem_peroxidase"/>
</dbReference>
<feature type="signal peptide" evidence="17">
    <location>
        <begin position="1"/>
        <end position="32"/>
    </location>
</feature>
<dbReference type="InterPro" id="IPR019794">
    <property type="entry name" value="Peroxidases_AS"/>
</dbReference>
<evidence type="ECO:0000256" key="2">
    <source>
        <dbReference type="ARBA" id="ARBA00002322"/>
    </source>
</evidence>
<accession>A0A5B6VNM8</accession>
<comment type="function">
    <text evidence="2">Removal of H(2)O(2), oxidation of toxic reductants, biosynthesis and degradation of lignin, suberization, auxin catabolism, response to environmental stresses such as wounding, pathogen attack and oxidative stress. These functions might be dependent on each isozyme/isoform in each plant tissue.</text>
</comment>
<keyword evidence="17" id="KW-0964">Secreted</keyword>
<dbReference type="Proteomes" id="UP000325315">
    <property type="component" value="Unassembled WGS sequence"/>
</dbReference>
<protein>
    <recommendedName>
        <fullName evidence="3 17">Peroxidase</fullName>
        <ecNumber evidence="3 17">1.11.1.7</ecNumber>
    </recommendedName>
</protein>
<dbReference type="PRINTS" id="PR00458">
    <property type="entry name" value="PEROXIDASE"/>
</dbReference>
<dbReference type="GO" id="GO:0005576">
    <property type="term" value="C:extracellular region"/>
    <property type="evidence" value="ECO:0007669"/>
    <property type="project" value="UniProtKB-SubCell"/>
</dbReference>
<dbReference type="OrthoDB" id="2113341at2759"/>
<feature type="binding site" evidence="14">
    <location>
        <position position="224"/>
    </location>
    <ligand>
        <name>Ca(2+)</name>
        <dbReference type="ChEBI" id="CHEBI:29108"/>
        <label>2</label>
    </ligand>
</feature>
<feature type="chain" id="PRO_5023063541" description="Peroxidase" evidence="17">
    <location>
        <begin position="33"/>
        <end position="345"/>
    </location>
</feature>
<evidence type="ECO:0000313" key="19">
    <source>
        <dbReference type="EMBL" id="KAA3470959.1"/>
    </source>
</evidence>
<keyword evidence="17" id="KW-0732">Signal</keyword>
<dbReference type="InterPro" id="IPR010255">
    <property type="entry name" value="Haem_peroxidase_sf"/>
</dbReference>
<keyword evidence="7 14" id="KW-0106">Calcium</keyword>
<keyword evidence="16" id="KW-1015">Disulfide bond</keyword>
<evidence type="ECO:0000256" key="15">
    <source>
        <dbReference type="PIRSR" id="PIRSR600823-4"/>
    </source>
</evidence>
<keyword evidence="5 17" id="KW-0349">Heme</keyword>
<feature type="disulfide bond" evidence="16">
    <location>
        <begin position="181"/>
        <end position="206"/>
    </location>
</feature>
<feature type="disulfide bond" evidence="16">
    <location>
        <begin position="45"/>
        <end position="108"/>
    </location>
</feature>
<dbReference type="EC" id="1.11.1.7" evidence="3 17"/>
<dbReference type="GO" id="GO:0042744">
    <property type="term" value="P:hydrogen peroxide catabolic process"/>
    <property type="evidence" value="ECO:0007669"/>
    <property type="project" value="UniProtKB-KW"/>
</dbReference>
<dbReference type="GO" id="GO:0046872">
    <property type="term" value="F:metal ion binding"/>
    <property type="evidence" value="ECO:0007669"/>
    <property type="project" value="UniProtKB-UniRule"/>
</dbReference>
<dbReference type="InterPro" id="IPR000823">
    <property type="entry name" value="Peroxidase_pln"/>
</dbReference>
<evidence type="ECO:0000256" key="6">
    <source>
        <dbReference type="ARBA" id="ARBA00022723"/>
    </source>
</evidence>
<evidence type="ECO:0000256" key="17">
    <source>
        <dbReference type="RuleBase" id="RU362060"/>
    </source>
</evidence>
<dbReference type="PANTHER" id="PTHR31388">
    <property type="entry name" value="PEROXIDASE 72-RELATED"/>
    <property type="match status" value="1"/>
</dbReference>
<reference evidence="20" key="1">
    <citation type="journal article" date="2019" name="Plant Biotechnol. J.">
        <title>Genome sequencing of the Australian wild diploid species Gossypium australe highlights disease resistance and delayed gland morphogenesis.</title>
        <authorList>
            <person name="Cai Y."/>
            <person name="Cai X."/>
            <person name="Wang Q."/>
            <person name="Wang P."/>
            <person name="Zhang Y."/>
            <person name="Cai C."/>
            <person name="Xu Y."/>
            <person name="Wang K."/>
            <person name="Zhou Z."/>
            <person name="Wang C."/>
            <person name="Geng S."/>
            <person name="Li B."/>
            <person name="Dong Q."/>
            <person name="Hou Y."/>
            <person name="Wang H."/>
            <person name="Ai P."/>
            <person name="Liu Z."/>
            <person name="Yi F."/>
            <person name="Sun M."/>
            <person name="An G."/>
            <person name="Cheng J."/>
            <person name="Zhang Y."/>
            <person name="Shi Q."/>
            <person name="Xie Y."/>
            <person name="Shi X."/>
            <person name="Chang Y."/>
            <person name="Huang F."/>
            <person name="Chen Y."/>
            <person name="Hong S."/>
            <person name="Mi L."/>
            <person name="Sun Q."/>
            <person name="Zhang L."/>
            <person name="Zhou B."/>
            <person name="Peng R."/>
            <person name="Zhang X."/>
            <person name="Liu F."/>
        </authorList>
    </citation>
    <scope>NUCLEOTIDE SEQUENCE [LARGE SCALE GENOMIC DNA]</scope>
    <source>
        <strain evidence="20">cv. PA1801</strain>
    </source>
</reference>
<comment type="cofactor">
    <cofactor evidence="17">
        <name>heme b</name>
        <dbReference type="ChEBI" id="CHEBI:60344"/>
    </cofactor>
    <text evidence="17">Binds 1 heme b (iron(II)-protoporphyrin IX) group per subunit.</text>
</comment>
<evidence type="ECO:0000256" key="16">
    <source>
        <dbReference type="PIRSR" id="PIRSR600823-5"/>
    </source>
</evidence>
<keyword evidence="6 14" id="KW-0479">Metal-binding</keyword>
<sequence>MLNNRYSMGVWSKMSFSRHIVAALFCTSVCVAQDRLTPTYYDQTCPYVTHIIRKILLKAFLNDTRITASLLRLHFHDCFVQKVARPNANSVRGFEVIDEMKAALENVCSQTISCADIVAIASEQSVVLDSRSANRSLANTTLPGFNDPLDLIKAKFAAVGLDTILDVVALSARNRLNNIRCINIFNFGCSHIRTSSVFSFRPKIICPTVGLTNLTNLTTPDDFDNVYFNYLQVEEGVLRSDQILFRTQGTNIVEIDNQFSCNQTAFFEAFAESMIRMGNMRGPQRLWLERQDSTAGSSMQIIQSLLLERMLGLSPLFKPRFNHLLCVLHKIRINRDGLVVILIQK</sequence>
<evidence type="ECO:0000256" key="7">
    <source>
        <dbReference type="ARBA" id="ARBA00022837"/>
    </source>
</evidence>
<evidence type="ECO:0000256" key="9">
    <source>
        <dbReference type="ARBA" id="ARBA00023004"/>
    </source>
</evidence>
<dbReference type="PROSITE" id="PS50873">
    <property type="entry name" value="PEROXIDASE_4"/>
    <property type="match status" value="1"/>
</dbReference>
<feature type="binding site" evidence="14">
    <location>
        <position position="219"/>
    </location>
    <ligand>
        <name>Ca(2+)</name>
        <dbReference type="ChEBI" id="CHEBI:29108"/>
        <label>2</label>
    </ligand>
</feature>
<feature type="domain" description="Plant heme peroxidase family profile" evidence="18">
    <location>
        <begin position="35"/>
        <end position="297"/>
    </location>
</feature>
<dbReference type="Gene3D" id="1.10.520.10">
    <property type="match status" value="2"/>
</dbReference>
<comment type="caution">
    <text evidence="19">The sequence shown here is derived from an EMBL/GenBank/DDBJ whole genome shotgun (WGS) entry which is preliminary data.</text>
</comment>
<feature type="active site" description="Proton acceptor" evidence="12">
    <location>
        <position position="76"/>
    </location>
</feature>
<dbReference type="PRINTS" id="PR00461">
    <property type="entry name" value="PLPEROXIDASE"/>
</dbReference>
<name>A0A5B6VNM8_9ROSI</name>
<keyword evidence="11 17" id="KW-0376">Hydrogen peroxide</keyword>
<dbReference type="AlphaFoldDB" id="A0A5B6VNM8"/>
<comment type="catalytic activity">
    <reaction evidence="1 17">
        <text>2 a phenolic donor + H2O2 = 2 a phenolic radical donor + 2 H2O</text>
        <dbReference type="Rhea" id="RHEA:56136"/>
        <dbReference type="ChEBI" id="CHEBI:15377"/>
        <dbReference type="ChEBI" id="CHEBI:16240"/>
        <dbReference type="ChEBI" id="CHEBI:139520"/>
        <dbReference type="ChEBI" id="CHEBI:139521"/>
        <dbReference type="EC" id="1.11.1.7"/>
    </reaction>
</comment>
<evidence type="ECO:0000256" key="12">
    <source>
        <dbReference type="PIRSR" id="PIRSR600823-1"/>
    </source>
</evidence>
<keyword evidence="20" id="KW-1185">Reference proteome</keyword>
<evidence type="ECO:0000259" key="18">
    <source>
        <dbReference type="PROSITE" id="PS50873"/>
    </source>
</evidence>
<dbReference type="Pfam" id="PF00141">
    <property type="entry name" value="peroxidase"/>
    <property type="match status" value="1"/>
</dbReference>
<dbReference type="Gene3D" id="1.10.420.10">
    <property type="entry name" value="Peroxidase, domain 2"/>
    <property type="match status" value="1"/>
</dbReference>